<dbReference type="EMBL" id="JACNYO010000026">
    <property type="protein sequence ID" value="MBC3214607.1"/>
    <property type="molecule type" value="Genomic_DNA"/>
</dbReference>
<proteinExistence type="predicted"/>
<organism evidence="1 2">
    <name type="scientific">Serratia fonticola</name>
    <dbReference type="NCBI Taxonomy" id="47917"/>
    <lineage>
        <taxon>Bacteria</taxon>
        <taxon>Pseudomonadati</taxon>
        <taxon>Pseudomonadota</taxon>
        <taxon>Gammaproteobacteria</taxon>
        <taxon>Enterobacterales</taxon>
        <taxon>Yersiniaceae</taxon>
        <taxon>Serratia</taxon>
    </lineage>
</organism>
<evidence type="ECO:0000313" key="1">
    <source>
        <dbReference type="EMBL" id="MBC3214607.1"/>
    </source>
</evidence>
<dbReference type="RefSeq" id="WP_179253367.1">
    <property type="nucleotide sequence ID" value="NZ_JACBIV010000020.1"/>
</dbReference>
<accession>A0AAW3WYB6</accession>
<dbReference type="Proteomes" id="UP000659084">
    <property type="component" value="Unassembled WGS sequence"/>
</dbReference>
<comment type="caution">
    <text evidence="1">The sequence shown here is derived from an EMBL/GenBank/DDBJ whole genome shotgun (WGS) entry which is preliminary data.</text>
</comment>
<sequence length="264" mass="30036">MTFQTFHSLTSALIHTMAKQELLALNWPTSLHLEYGQQWGQSDGVVFHGTLSSADLLRIIPGLRGKRYLSRCNARALFTAVREQGIRVQLELTQSWYSLSWDTRLVAEGFSDEMEMLEKRLLQALREQYECLCHSVKRLGYKLTEGTYPAEYDENLFSRATANITLEAVAVDPCDCGYCDTDEAILEEYIRMILDDNARVASVRFQVKCAGQLMAESWASEVVILPGQPVRKWVCRSEIQYVANEARHAITDQVQAFRSFVHAA</sequence>
<dbReference type="AlphaFoldDB" id="A0AAW3WYB6"/>
<evidence type="ECO:0000313" key="2">
    <source>
        <dbReference type="Proteomes" id="UP000659084"/>
    </source>
</evidence>
<reference evidence="1" key="1">
    <citation type="submission" date="2020-08" db="EMBL/GenBank/DDBJ databases">
        <title>Food and environmental bacterial isolates.</title>
        <authorList>
            <person name="Richter L."/>
            <person name="Du Plessis E.M."/>
            <person name="Duvenage S."/>
            <person name="Allam M."/>
            <person name="Korsten L."/>
        </authorList>
    </citation>
    <scope>NUCLEOTIDE SEQUENCE</scope>
    <source>
        <strain evidence="1">UPMP2127</strain>
    </source>
</reference>
<protein>
    <submittedName>
        <fullName evidence="1">Uncharacterized protein</fullName>
    </submittedName>
</protein>
<gene>
    <name evidence="1" type="ORF">H8J20_20935</name>
</gene>
<name>A0AAW3WYB6_SERFO</name>